<name>A0A077WK83_9FUNG</name>
<dbReference type="InterPro" id="IPR015422">
    <property type="entry name" value="PyrdxlP-dep_Trfase_small"/>
</dbReference>
<organism evidence="2">
    <name type="scientific">Lichtheimia ramosa</name>
    <dbReference type="NCBI Taxonomy" id="688394"/>
    <lineage>
        <taxon>Eukaryota</taxon>
        <taxon>Fungi</taxon>
        <taxon>Fungi incertae sedis</taxon>
        <taxon>Mucoromycota</taxon>
        <taxon>Mucoromycotina</taxon>
        <taxon>Mucoromycetes</taxon>
        <taxon>Mucorales</taxon>
        <taxon>Lichtheimiaceae</taxon>
        <taxon>Lichtheimia</taxon>
    </lineage>
</organism>
<dbReference type="EMBL" id="LK023324">
    <property type="protein sequence ID" value="CDS07519.1"/>
    <property type="molecule type" value="Genomic_DNA"/>
</dbReference>
<accession>A0A077WK83</accession>
<dbReference type="PANTHER" id="PTHR42858">
    <property type="entry name" value="AMINOTRANSFERASE"/>
    <property type="match status" value="1"/>
</dbReference>
<dbReference type="Pfam" id="PF00155">
    <property type="entry name" value="Aminotran_1_2"/>
    <property type="match status" value="1"/>
</dbReference>
<dbReference type="AlphaFoldDB" id="A0A077WK83"/>
<dbReference type="CDD" id="cd00609">
    <property type="entry name" value="AAT_like"/>
    <property type="match status" value="1"/>
</dbReference>
<gene>
    <name evidence="2" type="ORF">LRAMOSA01468</name>
</gene>
<proteinExistence type="predicted"/>
<dbReference type="Gene3D" id="3.40.640.10">
    <property type="entry name" value="Type I PLP-dependent aspartate aminotransferase-like (Major domain)"/>
    <property type="match status" value="1"/>
</dbReference>
<dbReference type="InterPro" id="IPR004839">
    <property type="entry name" value="Aminotransferase_I/II_large"/>
</dbReference>
<reference evidence="2" key="1">
    <citation type="journal article" date="2014" name="Genome Announc.">
        <title>De novo whole-genome sequence and genome annotation of Lichtheimia ramosa.</title>
        <authorList>
            <person name="Linde J."/>
            <person name="Schwartze V."/>
            <person name="Binder U."/>
            <person name="Lass-Florl C."/>
            <person name="Voigt K."/>
            <person name="Horn F."/>
        </authorList>
    </citation>
    <scope>NUCLEOTIDE SEQUENCE</scope>
    <source>
        <strain evidence="2">JMRC FSU:6197</strain>
    </source>
</reference>
<dbReference type="Gene3D" id="3.90.1150.10">
    <property type="entry name" value="Aspartate Aminotransferase, domain 1"/>
    <property type="match status" value="1"/>
</dbReference>
<dbReference type="PANTHER" id="PTHR42858:SF1">
    <property type="entry name" value="LD15494P"/>
    <property type="match status" value="1"/>
</dbReference>
<evidence type="ECO:0000313" key="2">
    <source>
        <dbReference type="EMBL" id="CDS07519.1"/>
    </source>
</evidence>
<dbReference type="GO" id="GO:0030170">
    <property type="term" value="F:pyridoxal phosphate binding"/>
    <property type="evidence" value="ECO:0007669"/>
    <property type="project" value="InterPro"/>
</dbReference>
<evidence type="ECO:0000259" key="1">
    <source>
        <dbReference type="Pfam" id="PF00155"/>
    </source>
</evidence>
<dbReference type="GO" id="GO:0047536">
    <property type="term" value="F:2-aminoadipate transaminase activity"/>
    <property type="evidence" value="ECO:0007669"/>
    <property type="project" value="EnsemblFungi"/>
</dbReference>
<dbReference type="SUPFAM" id="SSF53383">
    <property type="entry name" value="PLP-dependent transferases"/>
    <property type="match status" value="1"/>
</dbReference>
<dbReference type="OrthoDB" id="691673at2759"/>
<dbReference type="InterPro" id="IPR015424">
    <property type="entry name" value="PyrdxlP-dep_Trfase"/>
</dbReference>
<protein>
    <recommendedName>
        <fullName evidence="1">Aminotransferase class I/classII large domain-containing protein</fullName>
    </recommendedName>
</protein>
<feature type="domain" description="Aminotransferase class I/classII large" evidence="1">
    <location>
        <begin position="31"/>
        <end position="398"/>
    </location>
</feature>
<dbReference type="InterPro" id="IPR015421">
    <property type="entry name" value="PyrdxlP-dep_Trfase_major"/>
</dbReference>
<sequence>MINLLEGKPGIDLLPIDRVTRSTQVALSTGNDVTRRLLQYGDEHGNTAYLDSLAKFLTESYGSQVQSDQLCATPGASLSLQHLLTMLTRPESATRYAFFQDPTYHFVYQIYNGAGFKKSQFVGIPDDSNGFDVDVLETFLEQHLDKDEAAKSDFYSAVLYCVPTHANPTSSILSAERRQKLVQLARQYNVLVICDDVYDLLTYKGDMPKRIVAYDLESMTSSDKPTVISNGSFSKILAPGMRAGWIEAHPSLIQRVGSCGSFISGGSPSNFSNEIIAPMLVSKDPELSLHHNIAHLRSQLHDRLMKLWAAIETHLIPLGCSSTLPSGGYFVWVQLPSGIDRDLLEKVMDEQPEERDLVIGWGNLFGVPGDANKDRHRFMDHVRLCFAYLPSDTLEQGIIRLAALIKIAKSQ</sequence>